<gene>
    <name evidence="1" type="ORF">J2X98_000603</name>
</gene>
<organism evidence="1 2">
    <name type="scientific">Pseudarthrobacter enclensis</name>
    <dbReference type="NCBI Taxonomy" id="993070"/>
    <lineage>
        <taxon>Bacteria</taxon>
        <taxon>Bacillati</taxon>
        <taxon>Actinomycetota</taxon>
        <taxon>Actinomycetes</taxon>
        <taxon>Micrococcales</taxon>
        <taxon>Micrococcaceae</taxon>
        <taxon>Pseudarthrobacter</taxon>
    </lineage>
</organism>
<name>A0ABT9RQR5_9MICC</name>
<sequence>MTNTLQAAILAVDGVTDVYPARNLWQRLPGQVASLVQPSNGAPGDAQLLAPVCPSTAYVADEPIVRMQERARLQTRETLKLLVEAGSR</sequence>
<evidence type="ECO:0000313" key="2">
    <source>
        <dbReference type="Proteomes" id="UP001226577"/>
    </source>
</evidence>
<keyword evidence="2" id="KW-1185">Reference proteome</keyword>
<protein>
    <submittedName>
        <fullName evidence="1">Uncharacterized protein</fullName>
    </submittedName>
</protein>
<evidence type="ECO:0000313" key="1">
    <source>
        <dbReference type="EMBL" id="MDP9887033.1"/>
    </source>
</evidence>
<accession>A0ABT9RQR5</accession>
<comment type="caution">
    <text evidence="1">The sequence shown here is derived from an EMBL/GenBank/DDBJ whole genome shotgun (WGS) entry which is preliminary data.</text>
</comment>
<dbReference type="Proteomes" id="UP001226577">
    <property type="component" value="Unassembled WGS sequence"/>
</dbReference>
<reference evidence="1 2" key="1">
    <citation type="submission" date="2023-07" db="EMBL/GenBank/DDBJ databases">
        <title>Sorghum-associated microbial communities from plants grown in Nebraska, USA.</title>
        <authorList>
            <person name="Schachtman D."/>
        </authorList>
    </citation>
    <scope>NUCLEOTIDE SEQUENCE [LARGE SCALE GENOMIC DNA]</scope>
    <source>
        <strain evidence="1 2">CC222</strain>
    </source>
</reference>
<dbReference type="RefSeq" id="WP_307304093.1">
    <property type="nucleotide sequence ID" value="NZ_JAUSRE010000002.1"/>
</dbReference>
<proteinExistence type="predicted"/>
<dbReference type="EMBL" id="JAUSRE010000002">
    <property type="protein sequence ID" value="MDP9887033.1"/>
    <property type="molecule type" value="Genomic_DNA"/>
</dbReference>